<reference evidence="3 4" key="1">
    <citation type="submission" date="2016-05" db="EMBL/GenBank/DDBJ databases">
        <title>Compelete Genome Sequence of Bacteriochlorophyll-Synthesizing Bacterium Porphyrobacter neustonensis DSM 9434.</title>
        <authorList>
            <person name="Shi X.-L."/>
            <person name="Wu Y.-H."/>
            <person name="Cheng H."/>
            <person name="Xu L."/>
            <person name="Zhang X.-Q."/>
            <person name="Wang C.-S."/>
            <person name="Xu X.-W."/>
        </authorList>
    </citation>
    <scope>NUCLEOTIDE SEQUENCE [LARGE SCALE GENOMIC DNA]</scope>
    <source>
        <strain evidence="3 4">DSM 9434</strain>
    </source>
</reference>
<sequence>MAMIFPSFIRRLRSDRSGASAAEFALIVPLLALLITAAIDFGGLIFTRLQVASATHAGASYAAAQGFDEDAITTAITGGASIAVTAATPIETCGCPNAATGITAAECGATCPAGGLAGNYVTVSAATSYTLIYSWPGLSNPVNVVSTAVVRIP</sequence>
<dbReference type="EMBL" id="CP016033">
    <property type="protein sequence ID" value="ANK12082.1"/>
    <property type="molecule type" value="Genomic_DNA"/>
</dbReference>
<dbReference type="AlphaFoldDB" id="A0A192D2B6"/>
<keyword evidence="1" id="KW-0812">Transmembrane</keyword>
<evidence type="ECO:0000313" key="4">
    <source>
        <dbReference type="Proteomes" id="UP000078263"/>
    </source>
</evidence>
<feature type="domain" description="TadE-like" evidence="2">
    <location>
        <begin position="18"/>
        <end position="59"/>
    </location>
</feature>
<organism evidence="3 4">
    <name type="scientific">Erythrobacter neustonensis</name>
    <dbReference type="NCBI Taxonomy" id="1112"/>
    <lineage>
        <taxon>Bacteria</taxon>
        <taxon>Pseudomonadati</taxon>
        <taxon>Pseudomonadota</taxon>
        <taxon>Alphaproteobacteria</taxon>
        <taxon>Sphingomonadales</taxon>
        <taxon>Erythrobacteraceae</taxon>
        <taxon>Erythrobacter/Porphyrobacter group</taxon>
        <taxon>Erythrobacter</taxon>
    </lineage>
</organism>
<evidence type="ECO:0000256" key="1">
    <source>
        <dbReference type="SAM" id="Phobius"/>
    </source>
</evidence>
<dbReference type="Proteomes" id="UP000078263">
    <property type="component" value="Chromosome"/>
</dbReference>
<evidence type="ECO:0000259" key="2">
    <source>
        <dbReference type="Pfam" id="PF07811"/>
    </source>
</evidence>
<protein>
    <recommendedName>
        <fullName evidence="2">TadE-like domain-containing protein</fullName>
    </recommendedName>
</protein>
<dbReference type="InterPro" id="IPR012495">
    <property type="entry name" value="TadE-like_dom"/>
</dbReference>
<dbReference type="STRING" id="1112.A9D12_03060"/>
<name>A0A192D2B6_9SPHN</name>
<keyword evidence="1" id="KW-0472">Membrane</keyword>
<proteinExistence type="predicted"/>
<gene>
    <name evidence="3" type="ORF">A9D12_03060</name>
</gene>
<feature type="transmembrane region" description="Helical" evidence="1">
    <location>
        <begin position="21"/>
        <end position="46"/>
    </location>
</feature>
<keyword evidence="4" id="KW-1185">Reference proteome</keyword>
<keyword evidence="1" id="KW-1133">Transmembrane helix</keyword>
<dbReference type="Pfam" id="PF07811">
    <property type="entry name" value="TadE"/>
    <property type="match status" value="1"/>
</dbReference>
<dbReference type="KEGG" id="pns:A9D12_03060"/>
<accession>A0A192D2B6</accession>
<evidence type="ECO:0000313" key="3">
    <source>
        <dbReference type="EMBL" id="ANK12082.1"/>
    </source>
</evidence>